<accession>A0A150NNI4</accession>
<sequence>MKNKIIDVYKIAHRLVSITVENPDFSDLKINHFVRIGENEYRVHSVPMICSTPPKSIFNLDTFTIDYTEDDLMNKVAVFTHREVFKDD</sequence>
<dbReference type="RefSeq" id="WP_164993750.1">
    <property type="nucleotide sequence ID" value="NZ_CAMHVK010000006.1"/>
</dbReference>
<dbReference type="PATRIC" id="fig|28037.235.peg.378"/>
<evidence type="ECO:0000313" key="1">
    <source>
        <dbReference type="EMBL" id="KYF38019.1"/>
    </source>
</evidence>
<comment type="caution">
    <text evidence="1">The sequence shown here is derived from an EMBL/GenBank/DDBJ whole genome shotgun (WGS) entry which is preliminary data.</text>
</comment>
<gene>
    <name evidence="1" type="ORF">SMIM3I_02212</name>
</gene>
<protein>
    <submittedName>
        <fullName evidence="1">Uncharacterized protein</fullName>
    </submittedName>
</protein>
<reference evidence="1 2" key="1">
    <citation type="submission" date="2016-01" db="EMBL/GenBank/DDBJ databases">
        <title>Highly variable Streptococcus oralis 1 are common among viridans streptococci isolated from primates.</title>
        <authorList>
            <person name="Denapaite D."/>
            <person name="Rieger M."/>
            <person name="Koendgen S."/>
            <person name="Brueckner R."/>
            <person name="Ochigava I."/>
            <person name="Kappeler P."/>
            <person name="Maetz-Rensing K."/>
            <person name="Leendertz F."/>
        </authorList>
    </citation>
    <scope>NUCLEOTIDE SEQUENCE [LARGE SCALE GENOMIC DNA]</scope>
    <source>
        <strain evidence="1 2">M3-1</strain>
    </source>
</reference>
<proteinExistence type="predicted"/>
<dbReference type="Proteomes" id="UP000075442">
    <property type="component" value="Unassembled WGS sequence"/>
</dbReference>
<dbReference type="AlphaFoldDB" id="A0A150NNI4"/>
<dbReference type="EMBL" id="LROU01000019">
    <property type="protein sequence ID" value="KYF38019.1"/>
    <property type="molecule type" value="Genomic_DNA"/>
</dbReference>
<organism evidence="1 2">
    <name type="scientific">Streptococcus mitis</name>
    <dbReference type="NCBI Taxonomy" id="28037"/>
    <lineage>
        <taxon>Bacteria</taxon>
        <taxon>Bacillati</taxon>
        <taxon>Bacillota</taxon>
        <taxon>Bacilli</taxon>
        <taxon>Lactobacillales</taxon>
        <taxon>Streptococcaceae</taxon>
        <taxon>Streptococcus</taxon>
        <taxon>Streptococcus mitis group</taxon>
    </lineage>
</organism>
<name>A0A150NNI4_STRMT</name>
<evidence type="ECO:0000313" key="2">
    <source>
        <dbReference type="Proteomes" id="UP000075442"/>
    </source>
</evidence>